<dbReference type="GO" id="GO:0004109">
    <property type="term" value="F:coproporphyrinogen oxidase activity"/>
    <property type="evidence" value="ECO:0007669"/>
    <property type="project" value="InterPro"/>
</dbReference>
<dbReference type="UniPathway" id="UPA00251">
    <property type="reaction ID" value="UER00323"/>
</dbReference>
<dbReference type="InterPro" id="IPR034505">
    <property type="entry name" value="Coproporphyrinogen-III_oxidase"/>
</dbReference>
<dbReference type="GO" id="GO:0051989">
    <property type="term" value="F:coproporphyrinogen dehydrogenase activity"/>
    <property type="evidence" value="ECO:0007669"/>
    <property type="project" value="UniProtKB-EC"/>
</dbReference>
<gene>
    <name evidence="19" type="ORF">RIEGSTA812A_PEG_611</name>
</gene>
<reference evidence="19" key="1">
    <citation type="submission" date="2018-10" db="EMBL/GenBank/DDBJ databases">
        <authorList>
            <person name="Gruber-Vodicka H."/>
            <person name="Jaeckle O."/>
        </authorList>
    </citation>
    <scope>NUCLEOTIDE SEQUENCE</scope>
</reference>
<protein>
    <recommendedName>
        <fullName evidence="7">Oxygen-independent coproporphyrinogen III oxidase</fullName>
        <ecNumber evidence="6">1.3.98.3</ecNumber>
    </recommendedName>
    <alternativeName>
        <fullName evidence="16">Coproporphyrinogen III dehydrogenase</fullName>
    </alternativeName>
</protein>
<keyword evidence="12 19" id="KW-0560">Oxidoreductase</keyword>
<comment type="subcellular location">
    <subcellularLocation>
        <location evidence="2">Cytoplasm</location>
    </subcellularLocation>
</comment>
<evidence type="ECO:0000256" key="17">
    <source>
        <dbReference type="ARBA" id="ARBA00048321"/>
    </source>
</evidence>
<keyword evidence="13" id="KW-0408">Iron</keyword>
<dbReference type="EC" id="1.3.98.3" evidence="6"/>
<evidence type="ECO:0000256" key="11">
    <source>
        <dbReference type="ARBA" id="ARBA00022723"/>
    </source>
</evidence>
<evidence type="ECO:0000256" key="14">
    <source>
        <dbReference type="ARBA" id="ARBA00023014"/>
    </source>
</evidence>
<dbReference type="GO" id="GO:0051539">
    <property type="term" value="F:4 iron, 4 sulfur cluster binding"/>
    <property type="evidence" value="ECO:0007669"/>
    <property type="project" value="UniProtKB-KW"/>
</dbReference>
<evidence type="ECO:0000256" key="16">
    <source>
        <dbReference type="ARBA" id="ARBA00030263"/>
    </source>
</evidence>
<comment type="subunit">
    <text evidence="5">Monomer.</text>
</comment>
<keyword evidence="11" id="KW-0479">Metal-binding</keyword>
<keyword evidence="10" id="KW-0949">S-adenosyl-L-methionine</keyword>
<dbReference type="SFLD" id="SFLDG01065">
    <property type="entry name" value="anaerobic_coproporphyrinogen-I"/>
    <property type="match status" value="1"/>
</dbReference>
<keyword evidence="8" id="KW-0004">4Fe-4S</keyword>
<dbReference type="AlphaFoldDB" id="A0A484HAJ5"/>
<organism evidence="19">
    <name type="scientific">invertebrate metagenome</name>
    <dbReference type="NCBI Taxonomy" id="1711999"/>
    <lineage>
        <taxon>unclassified sequences</taxon>
        <taxon>metagenomes</taxon>
        <taxon>organismal metagenomes</taxon>
    </lineage>
</organism>
<sequence length="449" mass="50449">MCQELLNKYDLQLPRYTSYPTTPHFSRAVEGVTYATWLSTLPIDTRLSLYVHIIYCKEMCWFCGCHTRITHKYKPVTEYLEVLLAEIDLAVEWLPRGLIVQHVHFGGGSPTVLSPADFMRTVAHLRSRLSLASDAEIAVELDPRTVDAAYIDAMAAAGVNRVSIGVQDFNSMVQKAINRIQPHAVTQQVVHWLRSHDITAINVDLIYGLPSQTVASVLKTIDEAVMLRPQRLSLFGYAHVPWMKKHQRLINTTLLPNTEERWRQYEAAHMRLVSHGYTAVGLDHYAIPEDALALAMREERIHRNFQGYTTDRATVLLGFGASAISSLPQGYVINESEVIAYKRFIMSGYFATKRGIILTKEDSLRRAVIERLMCDMAVNLDAVAARFDTDSAVFMPELDALAVLEADGVVARVGRTVRVTPAGRPLVRAVCAVFDRYLRTGTHQHSKAV</sequence>
<evidence type="ECO:0000256" key="10">
    <source>
        <dbReference type="ARBA" id="ARBA00022691"/>
    </source>
</evidence>
<keyword evidence="15" id="KW-0627">Porphyrin biosynthesis</keyword>
<evidence type="ECO:0000256" key="1">
    <source>
        <dbReference type="ARBA" id="ARBA00001966"/>
    </source>
</evidence>
<evidence type="ECO:0000256" key="12">
    <source>
        <dbReference type="ARBA" id="ARBA00023002"/>
    </source>
</evidence>
<evidence type="ECO:0000256" key="13">
    <source>
        <dbReference type="ARBA" id="ARBA00023004"/>
    </source>
</evidence>
<dbReference type="PROSITE" id="PS51918">
    <property type="entry name" value="RADICAL_SAM"/>
    <property type="match status" value="1"/>
</dbReference>
<dbReference type="SFLD" id="SFLDS00029">
    <property type="entry name" value="Radical_SAM"/>
    <property type="match status" value="1"/>
</dbReference>
<dbReference type="GO" id="GO:0046872">
    <property type="term" value="F:metal ion binding"/>
    <property type="evidence" value="ECO:0007669"/>
    <property type="project" value="UniProtKB-KW"/>
</dbReference>
<keyword evidence="9" id="KW-0963">Cytoplasm</keyword>
<dbReference type="InterPro" id="IPR007197">
    <property type="entry name" value="rSAM"/>
</dbReference>
<dbReference type="Gene3D" id="1.10.10.920">
    <property type="match status" value="1"/>
</dbReference>
<feature type="domain" description="Radical SAM core" evidence="18">
    <location>
        <begin position="41"/>
        <end position="278"/>
    </location>
</feature>
<dbReference type="PIRSF" id="PIRSF000167">
    <property type="entry name" value="HemN"/>
    <property type="match status" value="1"/>
</dbReference>
<dbReference type="InterPro" id="IPR058240">
    <property type="entry name" value="rSAM_sf"/>
</dbReference>
<comment type="similarity">
    <text evidence="4">Belongs to the anaerobic coproporphyrinogen-III oxidase family.</text>
</comment>
<comment type="cofactor">
    <cofactor evidence="1">
        <name>[4Fe-4S] cluster</name>
        <dbReference type="ChEBI" id="CHEBI:49883"/>
    </cofactor>
</comment>
<dbReference type="InterPro" id="IPR004558">
    <property type="entry name" value="Coprogen_oxidase_HemN"/>
</dbReference>
<evidence type="ECO:0000256" key="6">
    <source>
        <dbReference type="ARBA" id="ARBA00011912"/>
    </source>
</evidence>
<dbReference type="EMBL" id="LR026963">
    <property type="protein sequence ID" value="VBB69138.1"/>
    <property type="molecule type" value="Genomic_DNA"/>
</dbReference>
<evidence type="ECO:0000256" key="4">
    <source>
        <dbReference type="ARBA" id="ARBA00005493"/>
    </source>
</evidence>
<dbReference type="SFLD" id="SFLDG01082">
    <property type="entry name" value="B12-binding_domain_containing"/>
    <property type="match status" value="1"/>
</dbReference>
<dbReference type="NCBIfam" id="TIGR00538">
    <property type="entry name" value="hemN"/>
    <property type="match status" value="1"/>
</dbReference>
<evidence type="ECO:0000256" key="7">
    <source>
        <dbReference type="ARBA" id="ARBA00020156"/>
    </source>
</evidence>
<accession>A0A484HAJ5</accession>
<dbReference type="Pfam" id="PF04055">
    <property type="entry name" value="Radical_SAM"/>
    <property type="match status" value="1"/>
</dbReference>
<dbReference type="Pfam" id="PF06969">
    <property type="entry name" value="HemN_C"/>
    <property type="match status" value="1"/>
</dbReference>
<evidence type="ECO:0000256" key="15">
    <source>
        <dbReference type="ARBA" id="ARBA00023244"/>
    </source>
</evidence>
<dbReference type="GO" id="GO:0005737">
    <property type="term" value="C:cytoplasm"/>
    <property type="evidence" value="ECO:0007669"/>
    <property type="project" value="UniProtKB-SubCell"/>
</dbReference>
<keyword evidence="14" id="KW-0411">Iron-sulfur</keyword>
<dbReference type="PANTHER" id="PTHR13932">
    <property type="entry name" value="COPROPORPHYRINIGEN III OXIDASE"/>
    <property type="match status" value="1"/>
</dbReference>
<comment type="catalytic activity">
    <reaction evidence="17">
        <text>coproporphyrinogen III + 2 S-adenosyl-L-methionine = protoporphyrinogen IX + 2 5'-deoxyadenosine + 2 L-methionine + 2 CO2</text>
        <dbReference type="Rhea" id="RHEA:15425"/>
        <dbReference type="ChEBI" id="CHEBI:16526"/>
        <dbReference type="ChEBI" id="CHEBI:17319"/>
        <dbReference type="ChEBI" id="CHEBI:57307"/>
        <dbReference type="ChEBI" id="CHEBI:57309"/>
        <dbReference type="ChEBI" id="CHEBI:57844"/>
        <dbReference type="ChEBI" id="CHEBI:59789"/>
        <dbReference type="EC" id="1.3.98.3"/>
    </reaction>
</comment>
<dbReference type="GO" id="GO:0006782">
    <property type="term" value="P:protoporphyrinogen IX biosynthetic process"/>
    <property type="evidence" value="ECO:0007669"/>
    <property type="project" value="UniProtKB-UniPathway"/>
</dbReference>
<evidence type="ECO:0000256" key="3">
    <source>
        <dbReference type="ARBA" id="ARBA00004785"/>
    </source>
</evidence>
<comment type="pathway">
    <text evidence="3">Porphyrin-containing compound metabolism; protoporphyrin-IX biosynthesis; protoporphyrinogen-IX from coproporphyrinogen-III (AdoMet route): step 1/1.</text>
</comment>
<dbReference type="InterPro" id="IPR006638">
    <property type="entry name" value="Elp3/MiaA/NifB-like_rSAM"/>
</dbReference>
<proteinExistence type="inferred from homology"/>
<evidence type="ECO:0000256" key="2">
    <source>
        <dbReference type="ARBA" id="ARBA00004496"/>
    </source>
</evidence>
<evidence type="ECO:0000256" key="8">
    <source>
        <dbReference type="ARBA" id="ARBA00022485"/>
    </source>
</evidence>
<name>A0A484HAJ5_9ZZZZ</name>
<evidence type="ECO:0000256" key="9">
    <source>
        <dbReference type="ARBA" id="ARBA00022490"/>
    </source>
</evidence>
<dbReference type="InterPro" id="IPR023404">
    <property type="entry name" value="rSAM_horseshoe"/>
</dbReference>
<dbReference type="Gene3D" id="3.80.30.20">
    <property type="entry name" value="tm_1862 like domain"/>
    <property type="match status" value="1"/>
</dbReference>
<evidence type="ECO:0000313" key="19">
    <source>
        <dbReference type="EMBL" id="VBB69138.1"/>
    </source>
</evidence>
<dbReference type="InterPro" id="IPR010723">
    <property type="entry name" value="HemN_C"/>
</dbReference>
<evidence type="ECO:0000259" key="18">
    <source>
        <dbReference type="PROSITE" id="PS51918"/>
    </source>
</evidence>
<dbReference type="SMART" id="SM00729">
    <property type="entry name" value="Elp3"/>
    <property type="match status" value="1"/>
</dbReference>
<dbReference type="SUPFAM" id="SSF102114">
    <property type="entry name" value="Radical SAM enzymes"/>
    <property type="match status" value="1"/>
</dbReference>
<dbReference type="PANTHER" id="PTHR13932:SF6">
    <property type="entry name" value="OXYGEN-INDEPENDENT COPROPORPHYRINOGEN III OXIDASE"/>
    <property type="match status" value="1"/>
</dbReference>
<evidence type="ECO:0000256" key="5">
    <source>
        <dbReference type="ARBA" id="ARBA00011245"/>
    </source>
</evidence>